<gene>
    <name evidence="2" type="ORF">TraAM80_09248</name>
</gene>
<comment type="caution">
    <text evidence="2">The sequence shown here is derived from an EMBL/GenBank/DDBJ whole genome shotgun (WGS) entry which is preliminary data.</text>
</comment>
<evidence type="ECO:0000313" key="3">
    <source>
        <dbReference type="Proteomes" id="UP000283634"/>
    </source>
</evidence>
<feature type="region of interest" description="Disordered" evidence="1">
    <location>
        <begin position="905"/>
        <end position="928"/>
    </location>
</feature>
<proteinExistence type="predicted"/>
<feature type="compositionally biased region" description="Polar residues" evidence="1">
    <location>
        <begin position="592"/>
        <end position="605"/>
    </location>
</feature>
<reference evidence="2 3" key="1">
    <citation type="journal article" date="2018" name="BMC Genomics">
        <title>Genomic comparison of Trypanosoma conorhini and Trypanosoma rangeli to Trypanosoma cruzi strains of high and low virulence.</title>
        <authorList>
            <person name="Bradwell K.R."/>
            <person name="Koparde V.N."/>
            <person name="Matveyev A.V."/>
            <person name="Serrano M.G."/>
            <person name="Alves J.M."/>
            <person name="Parikh H."/>
            <person name="Huang B."/>
            <person name="Lee V."/>
            <person name="Espinosa-Alvarez O."/>
            <person name="Ortiz P.A."/>
            <person name="Costa-Martins A.G."/>
            <person name="Teixeira M.M."/>
            <person name="Buck G.A."/>
        </authorList>
    </citation>
    <scope>NUCLEOTIDE SEQUENCE [LARGE SCALE GENOMIC DNA]</scope>
    <source>
        <strain evidence="2 3">AM80</strain>
    </source>
</reference>
<name>A0A3R7N6X1_TRYRA</name>
<feature type="compositionally biased region" description="Low complexity" evidence="1">
    <location>
        <begin position="524"/>
        <end position="538"/>
    </location>
</feature>
<dbReference type="GeneID" id="40333181"/>
<feature type="region of interest" description="Disordered" evidence="1">
    <location>
        <begin position="716"/>
        <end position="772"/>
    </location>
</feature>
<feature type="region of interest" description="Disordered" evidence="1">
    <location>
        <begin position="969"/>
        <end position="995"/>
    </location>
</feature>
<feature type="compositionally biased region" description="Low complexity" evidence="1">
    <location>
        <begin position="969"/>
        <end position="978"/>
    </location>
</feature>
<feature type="compositionally biased region" description="Basic and acidic residues" evidence="1">
    <location>
        <begin position="839"/>
        <end position="854"/>
    </location>
</feature>
<feature type="region of interest" description="Disordered" evidence="1">
    <location>
        <begin position="465"/>
        <end position="486"/>
    </location>
</feature>
<dbReference type="OrthoDB" id="273921at2759"/>
<protein>
    <submittedName>
        <fullName evidence="2">Uncharacterized protein</fullName>
    </submittedName>
</protein>
<keyword evidence="3" id="KW-1185">Reference proteome</keyword>
<feature type="compositionally biased region" description="Basic and acidic residues" evidence="1">
    <location>
        <begin position="539"/>
        <end position="562"/>
    </location>
</feature>
<evidence type="ECO:0000313" key="2">
    <source>
        <dbReference type="EMBL" id="RNE97583.1"/>
    </source>
</evidence>
<feature type="compositionally biased region" description="Basic and acidic residues" evidence="1">
    <location>
        <begin position="980"/>
        <end position="995"/>
    </location>
</feature>
<accession>A0A3R7N6X1</accession>
<dbReference type="AlphaFoldDB" id="A0A3R7N6X1"/>
<evidence type="ECO:0000256" key="1">
    <source>
        <dbReference type="SAM" id="MobiDB-lite"/>
    </source>
</evidence>
<sequence length="995" mass="105774">MALSLRDVTAHPADAEAIELLKDEYRRWCVRSLDDDDDDDGYGSGDGEGCNNNSDAGAGADNDDLYFGLPNVTGAFNVRALARVKFPRVWVVPLGTIPAACYANAAVNGGSSMSVLGDYSKARAVVRVCSELLKSPGEGGLPQKVLAMWPERRPQSTLPHLTQKQQPVLYWPAFVTRIVGVFADPLLDGSPACHAKLQAHENFDDILVMALRSPMRVCVDVAFCIDEVSEARRLTIAPAVRYPVGAATTHDPEIARVSELASATLRAGQREHLRAASEADCPLLVPEVMPEVVSIRNYSYTAVPGKGRRAATVASGSAAALAFSPSIGVTSTAGATVAGDAALQSRNCAVGGGVVATAGLPRAKLNRNTLSHSPIALLDMLAGPICHAGKFVFLKPTVQTAVAAQRAAVEELRALWQRLRRARLEPLRAEEATLPSLRAESMKEAAEPPLQLPDPHTYVSPYVQEDRKTRGEMRPPSPTNPSHALAAAGPQCKLPVLQGHGGGGLAGETAWRRRHQAHAHLGPASESTGSAAQSQGAESARRSARAEKSPSLFRTHDPESDIRTPCTVTASQCSLLCEGGTDAGAVGGPARTPNSVGRATASGHSVTLGRSGLWSGNSRTPTPTPEVEPLEISSLHDARRGRQATPRSIPENRETAAACSVRRVLETNIGNSNSVTVTCNDDKGAEAAVGNNRHPSQVVGEDSALSWQSLTWNASSEESSPWREFNHAQQRRRHISWQGAGDTATQAGTPDEEADGRAQETAPSPSPYAKDAFHSFSAPVSAVAGQEKQTQGLSPPRHLGRNDGVCGNCLHAFSLYASRSVMPVRGTCGSTACVTRDHEKPMGSHERATTESVRKSKSPMFTSPTRQTSTAPSSWHLIDRAGDDAASIAVRHASLPSHAARIPSADVGGAKCRNRGHSEPHPRSRASRQARFFTADTARSCRYALTSWRDPSGVEVNVDDARLLPPAVASASPAQPAVHLESHQELRRRTGHEDV</sequence>
<dbReference type="EMBL" id="MKGL01000546">
    <property type="protein sequence ID" value="RNE97583.1"/>
    <property type="molecule type" value="Genomic_DNA"/>
</dbReference>
<dbReference type="Proteomes" id="UP000283634">
    <property type="component" value="Unassembled WGS sequence"/>
</dbReference>
<dbReference type="OMA" id="SARCEVS"/>
<dbReference type="RefSeq" id="XP_029234198.1">
    <property type="nucleotide sequence ID" value="XM_029385942.1"/>
</dbReference>
<feature type="compositionally biased region" description="Polar residues" evidence="1">
    <location>
        <begin position="859"/>
        <end position="872"/>
    </location>
</feature>
<feature type="region of interest" description="Disordered" evidence="1">
    <location>
        <begin position="517"/>
        <end position="564"/>
    </location>
</feature>
<feature type="region of interest" description="Disordered" evidence="1">
    <location>
        <begin position="839"/>
        <end position="872"/>
    </location>
</feature>
<feature type="region of interest" description="Disordered" evidence="1">
    <location>
        <begin position="588"/>
        <end position="628"/>
    </location>
</feature>
<organism evidence="2 3">
    <name type="scientific">Trypanosoma rangeli</name>
    <dbReference type="NCBI Taxonomy" id="5698"/>
    <lineage>
        <taxon>Eukaryota</taxon>
        <taxon>Discoba</taxon>
        <taxon>Euglenozoa</taxon>
        <taxon>Kinetoplastea</taxon>
        <taxon>Metakinetoplastina</taxon>
        <taxon>Trypanosomatida</taxon>
        <taxon>Trypanosomatidae</taxon>
        <taxon>Trypanosoma</taxon>
        <taxon>Herpetosoma</taxon>
    </lineage>
</organism>